<protein>
    <recommendedName>
        <fullName evidence="1">Protein NO VEIN C-terminal domain-containing protein</fullName>
    </recommendedName>
</protein>
<name>A0A0F9ECA8_9ZZZZ</name>
<reference evidence="2" key="1">
    <citation type="journal article" date="2015" name="Nature">
        <title>Complex archaea that bridge the gap between prokaryotes and eukaryotes.</title>
        <authorList>
            <person name="Spang A."/>
            <person name="Saw J.H."/>
            <person name="Jorgensen S.L."/>
            <person name="Zaremba-Niedzwiedzka K."/>
            <person name="Martijn J."/>
            <person name="Lind A.E."/>
            <person name="van Eijk R."/>
            <person name="Schleper C."/>
            <person name="Guy L."/>
            <person name="Ettema T.J."/>
        </authorList>
    </citation>
    <scope>NUCLEOTIDE SEQUENCE</scope>
</reference>
<feature type="domain" description="Protein NO VEIN C-terminal" evidence="1">
    <location>
        <begin position="2"/>
        <end position="50"/>
    </location>
</feature>
<comment type="caution">
    <text evidence="2">The sequence shown here is derived from an EMBL/GenBank/DDBJ whole genome shotgun (WGS) entry which is preliminary data.</text>
</comment>
<organism evidence="2">
    <name type="scientific">marine sediment metagenome</name>
    <dbReference type="NCBI Taxonomy" id="412755"/>
    <lineage>
        <taxon>unclassified sequences</taxon>
        <taxon>metagenomes</taxon>
        <taxon>ecological metagenomes</taxon>
    </lineage>
</organism>
<dbReference type="InterPro" id="IPR024975">
    <property type="entry name" value="NOV_C"/>
</dbReference>
<dbReference type="Pfam" id="PF13020">
    <property type="entry name" value="NOV_C"/>
    <property type="match status" value="1"/>
</dbReference>
<dbReference type="AlphaFoldDB" id="A0A0F9ECA8"/>
<proteinExistence type="predicted"/>
<sequence length="80" mass="9429">SETRHIEVKGHAGEADVFISKNEWMKAQNDVTGRYWLYIVNKALDEPKIIPIPDPANKFQPEKIITERFKIPLKQIKEYY</sequence>
<dbReference type="EMBL" id="LAZR01035444">
    <property type="protein sequence ID" value="KKL27496.1"/>
    <property type="molecule type" value="Genomic_DNA"/>
</dbReference>
<accession>A0A0F9ECA8</accession>
<evidence type="ECO:0000313" key="2">
    <source>
        <dbReference type="EMBL" id="KKL27496.1"/>
    </source>
</evidence>
<gene>
    <name evidence="2" type="ORF">LCGC14_2384550</name>
</gene>
<feature type="non-terminal residue" evidence="2">
    <location>
        <position position="1"/>
    </location>
</feature>
<evidence type="ECO:0000259" key="1">
    <source>
        <dbReference type="Pfam" id="PF13020"/>
    </source>
</evidence>